<proteinExistence type="predicted"/>
<keyword evidence="3" id="KW-1185">Reference proteome</keyword>
<name>A0A4P6Q0F8_9ACTN</name>
<feature type="region of interest" description="Disordered" evidence="1">
    <location>
        <begin position="221"/>
        <end position="243"/>
    </location>
</feature>
<sequence>MSRAAGPGAGAGLRRFVREPERPAPGEHCEMCAQPVEETHSHVADLAKRSVMCACRGCALLFTERGAAGGRYLTVPTRYLHDPDFTAAAGVFEELQIPVGMAFFLYNSEQERTVALYPSPAGATESLLPVETAEAVTGSGAAIAFTGTEAAADVEAVLVRRRDAAEQDAGAYEGFLVPVDTCYRLVGLVRSTWKGFDGGQAARRALDGFFAELRERSRRVGPADPGAAAAACRDGATGEGASR</sequence>
<dbReference type="AlphaFoldDB" id="A0A4P6Q0F8"/>
<dbReference type="EMBL" id="CP036455">
    <property type="protein sequence ID" value="QBI53550.1"/>
    <property type="molecule type" value="Genomic_DNA"/>
</dbReference>
<accession>A0A4P6Q0F8</accession>
<gene>
    <name evidence="2" type="ORF">EKD16_08780</name>
</gene>
<dbReference type="InterPro" id="IPR045991">
    <property type="entry name" value="DUF5947"/>
</dbReference>
<feature type="compositionally biased region" description="Low complexity" evidence="1">
    <location>
        <begin position="221"/>
        <end position="235"/>
    </location>
</feature>
<evidence type="ECO:0000256" key="1">
    <source>
        <dbReference type="SAM" id="MobiDB-lite"/>
    </source>
</evidence>
<protein>
    <submittedName>
        <fullName evidence="2">Uncharacterized protein</fullName>
    </submittedName>
</protein>
<dbReference type="RefSeq" id="WP_207391471.1">
    <property type="nucleotide sequence ID" value="NZ_CP036455.1"/>
</dbReference>
<dbReference type="KEGG" id="strr:EKD16_08780"/>
<evidence type="ECO:0000313" key="3">
    <source>
        <dbReference type="Proteomes" id="UP000292235"/>
    </source>
</evidence>
<reference evidence="2 3" key="1">
    <citation type="submission" date="2019-02" db="EMBL/GenBank/DDBJ databases">
        <authorList>
            <person name="Khodamoradi S."/>
            <person name="Hahnke R.L."/>
            <person name="Kaempfer P."/>
            <person name="Schumann P."/>
            <person name="Rohde M."/>
            <person name="Steinert M."/>
            <person name="Luzhetskyy A."/>
            <person name="Wink J."/>
            <person name="Ruckert C."/>
        </authorList>
    </citation>
    <scope>NUCLEOTIDE SEQUENCE [LARGE SCALE GENOMIC DNA]</scope>
    <source>
        <strain evidence="2 3">M2</strain>
    </source>
</reference>
<dbReference type="Proteomes" id="UP000292235">
    <property type="component" value="Chromosome"/>
</dbReference>
<dbReference type="Pfam" id="PF19372">
    <property type="entry name" value="DUF5947"/>
    <property type="match status" value="1"/>
</dbReference>
<evidence type="ECO:0000313" key="2">
    <source>
        <dbReference type="EMBL" id="QBI53550.1"/>
    </source>
</evidence>
<organism evidence="2 3">
    <name type="scientific">Streptomonospora litoralis</name>
    <dbReference type="NCBI Taxonomy" id="2498135"/>
    <lineage>
        <taxon>Bacteria</taxon>
        <taxon>Bacillati</taxon>
        <taxon>Actinomycetota</taxon>
        <taxon>Actinomycetes</taxon>
        <taxon>Streptosporangiales</taxon>
        <taxon>Nocardiopsidaceae</taxon>
        <taxon>Streptomonospora</taxon>
    </lineage>
</organism>